<feature type="region of interest" description="Disordered" evidence="8">
    <location>
        <begin position="1"/>
        <end position="29"/>
    </location>
</feature>
<reference evidence="10 11" key="1">
    <citation type="submission" date="2019-07" db="EMBL/GenBank/DDBJ databases">
        <authorList>
            <person name="Jastrzebski P J."/>
            <person name="Paukszto L."/>
            <person name="Jastrzebski P J."/>
        </authorList>
    </citation>
    <scope>NUCLEOTIDE SEQUENCE [LARGE SCALE GENOMIC DNA]</scope>
    <source>
        <strain evidence="10 11">WMS-il1</strain>
    </source>
</reference>
<dbReference type="GO" id="GO:0046854">
    <property type="term" value="P:phosphatidylinositol phosphate biosynthetic process"/>
    <property type="evidence" value="ECO:0007669"/>
    <property type="project" value="InterPro"/>
</dbReference>
<feature type="compositionally biased region" description="Basic and acidic residues" evidence="8">
    <location>
        <begin position="335"/>
        <end position="348"/>
    </location>
</feature>
<dbReference type="GO" id="GO:0048015">
    <property type="term" value="P:phosphatidylinositol-mediated signaling"/>
    <property type="evidence" value="ECO:0007669"/>
    <property type="project" value="TreeGrafter"/>
</dbReference>
<dbReference type="Gene3D" id="3.30.1010.10">
    <property type="entry name" value="Phosphatidylinositol 3-kinase Catalytic Subunit, Chain A, domain 4"/>
    <property type="match status" value="1"/>
</dbReference>
<dbReference type="InterPro" id="IPR000403">
    <property type="entry name" value="PI3/4_kinase_cat_dom"/>
</dbReference>
<sequence length="961" mass="106458">MNSVHPVHSLDSPKSSSKDVTDDKGNDTTMSFSPLHSPSLIIRSCPGQATPAVSNSSSSDSSLHPSSYASLFRFIDSSVFTVHHAMQYLFKYGSTEIWESLTRRLFACRTNEVDFYLPQILVLFQQCDERNRCLLPYLSYRVHSSLRFATQLTWLLDTHQTSSAKSSYSKINLSAISNALHSLKPVSVNSITSSTSSTATAAVEVVQETSGQKSSVHGGSSSSSDSLNCHGDDEDSTENDNVSTPKKNGGYFIGNEPLGEVTTKKNGAMISPPLADRGDQLTKHKRAASAITCLTGNEAQARENEQTGSDSQDSEFDLEDSGNQENEGDGGGGNSRKEAYDAAKSARSESWVKTHSRFYTPTVASRSDTHLHVRPPQLPRTAAFSLSSFSTDLLCLPPSQTQQLGRLQDTLADFLDAAAALSCKNPIEPSSKTSLRSDKLVRSCKSQWDFVNALLCISRKLTAYSSKEQRTSHLQAELYKLNLGLPARVWLPVEKTEHVVLRIPPSAAVCLNSAEKAPYLIYVEILVCNDIMTARLPRRTGATLGFTPSNIPNPHFHEDCSCSPQLTPSSSKMYLSGARAIAAPDMISLFSTDSGESQGTTDSSVLTFSTSSNPSLTAQRTDEGPSKSEQQSKQPTKCYVNAKDIRRRLEENEACQPQRSFKIDPEDPSATVLKEPWELKARRIQESSPWRHLPGWQLTAAIVKVGDDLRQEQLAYQLLGTLQRIWTENLVDLWLRPLNVVITSPDSGLIELVQDTVSLHQIRRQTRLSLRDYIIREHGPPNSEGFLSAQKNFVQSCAAYCLVGYLFQVKDRHNGNILIDKEGHVIHIDYGFMLSASPGRNLGFEMSPFKLTSEQVELMGGVDSDMFTYYNKLILSGLLTARKYMDELILLVDIARTGYPELPCFNPAGGKRTVEALRQRFMLTSTEDQITRFVDCMIRQSLNSLTTRLYDNYQYYANGIQ</sequence>
<organism evidence="10 11">
    <name type="scientific">Hymenolepis diminuta</name>
    <name type="common">Rat tapeworm</name>
    <dbReference type="NCBI Taxonomy" id="6216"/>
    <lineage>
        <taxon>Eukaryota</taxon>
        <taxon>Metazoa</taxon>
        <taxon>Spiralia</taxon>
        <taxon>Lophotrochozoa</taxon>
        <taxon>Platyhelminthes</taxon>
        <taxon>Cestoda</taxon>
        <taxon>Eucestoda</taxon>
        <taxon>Cyclophyllidea</taxon>
        <taxon>Hymenolepididae</taxon>
        <taxon>Hymenolepis</taxon>
    </lineage>
</organism>
<dbReference type="GO" id="GO:0005741">
    <property type="term" value="C:mitochondrial outer membrane"/>
    <property type="evidence" value="ECO:0007669"/>
    <property type="project" value="UniProtKB-SubCell"/>
</dbReference>
<feature type="compositionally biased region" description="Basic and acidic residues" evidence="8">
    <location>
        <begin position="16"/>
        <end position="26"/>
    </location>
</feature>
<dbReference type="PANTHER" id="PTHR10048">
    <property type="entry name" value="PHOSPHATIDYLINOSITOL KINASE"/>
    <property type="match status" value="1"/>
</dbReference>
<dbReference type="InterPro" id="IPR015433">
    <property type="entry name" value="PI3/4_kinase"/>
</dbReference>
<dbReference type="InterPro" id="IPR036940">
    <property type="entry name" value="PI3/4_kinase_cat_sf"/>
</dbReference>
<evidence type="ECO:0000256" key="3">
    <source>
        <dbReference type="ARBA" id="ARBA00022679"/>
    </source>
</evidence>
<dbReference type="PROSITE" id="PS50290">
    <property type="entry name" value="PI3_4_KINASE_3"/>
    <property type="match status" value="1"/>
</dbReference>
<dbReference type="InterPro" id="IPR057754">
    <property type="entry name" value="PI4-kinase_beta/PIK1_cat"/>
</dbReference>
<feature type="compositionally biased region" description="Polar residues" evidence="8">
    <location>
        <begin position="592"/>
        <end position="619"/>
    </location>
</feature>
<gene>
    <name evidence="10" type="ORF">WMSIL1_LOCUS4514</name>
</gene>
<accession>A0A564YBU2</accession>
<evidence type="ECO:0000259" key="9">
    <source>
        <dbReference type="PROSITE" id="PS50290"/>
    </source>
</evidence>
<dbReference type="SMART" id="SM00146">
    <property type="entry name" value="PI3Kc"/>
    <property type="match status" value="1"/>
</dbReference>
<dbReference type="EC" id="2.7.1.67" evidence="2"/>
<evidence type="ECO:0000256" key="7">
    <source>
        <dbReference type="ARBA" id="ARBA00039877"/>
    </source>
</evidence>
<evidence type="ECO:0000256" key="1">
    <source>
        <dbReference type="ARBA" id="ARBA00004450"/>
    </source>
</evidence>
<dbReference type="FunFam" id="1.10.1070.11:FF:000016">
    <property type="entry name" value="PIK1p Phosphatidylinositol 4-kinase"/>
    <property type="match status" value="1"/>
</dbReference>
<dbReference type="SUPFAM" id="SSF56112">
    <property type="entry name" value="Protein kinase-like (PK-like)"/>
    <property type="match status" value="1"/>
</dbReference>
<dbReference type="Proteomes" id="UP000321570">
    <property type="component" value="Unassembled WGS sequence"/>
</dbReference>
<evidence type="ECO:0000313" key="11">
    <source>
        <dbReference type="Proteomes" id="UP000321570"/>
    </source>
</evidence>
<keyword evidence="3" id="KW-0808">Transferase</keyword>
<dbReference type="Gene3D" id="1.10.1070.11">
    <property type="entry name" value="Phosphatidylinositol 3-/4-kinase, catalytic domain"/>
    <property type="match status" value="1"/>
</dbReference>
<dbReference type="GO" id="GO:0004430">
    <property type="term" value="F:1-phosphatidylinositol 4-kinase activity"/>
    <property type="evidence" value="ECO:0007669"/>
    <property type="project" value="UniProtKB-EC"/>
</dbReference>
<evidence type="ECO:0000256" key="2">
    <source>
        <dbReference type="ARBA" id="ARBA00012169"/>
    </source>
</evidence>
<dbReference type="GO" id="GO:0030867">
    <property type="term" value="C:rough endoplasmic reticulum membrane"/>
    <property type="evidence" value="ECO:0007669"/>
    <property type="project" value="UniProtKB-SubCell"/>
</dbReference>
<feature type="compositionally biased region" description="Low complexity" evidence="8">
    <location>
        <begin position="203"/>
        <end position="226"/>
    </location>
</feature>
<dbReference type="CDD" id="cd05168">
    <property type="entry name" value="PI4Kc_III_beta"/>
    <property type="match status" value="1"/>
</dbReference>
<evidence type="ECO:0000256" key="4">
    <source>
        <dbReference type="ARBA" id="ARBA00022777"/>
    </source>
</evidence>
<comment type="subcellular location">
    <subcellularLocation>
        <location evidence="1">Mitochondrion outer membrane</location>
        <topology evidence="1">Peripheral membrane protein</topology>
    </subcellularLocation>
    <subcellularLocation>
        <location evidence="6">Rough endoplasmic reticulum membrane</location>
        <topology evidence="6">Peripheral membrane protein</topology>
    </subcellularLocation>
</comment>
<feature type="compositionally biased region" description="Acidic residues" evidence="8">
    <location>
        <begin position="312"/>
        <end position="328"/>
    </location>
</feature>
<keyword evidence="11" id="KW-1185">Reference proteome</keyword>
<feature type="region of interest" description="Disordered" evidence="8">
    <location>
        <begin position="203"/>
        <end position="348"/>
    </location>
</feature>
<evidence type="ECO:0000313" key="10">
    <source>
        <dbReference type="EMBL" id="VUZ44449.1"/>
    </source>
</evidence>
<dbReference type="Pfam" id="PF21245">
    <property type="entry name" value="PI4KB-PIK1_PIK"/>
    <property type="match status" value="1"/>
</dbReference>
<protein>
    <recommendedName>
        <fullName evidence="7">Phosphatidylinositol 4-kinase beta</fullName>
        <ecNumber evidence="2">2.7.1.67</ecNumber>
    </recommendedName>
</protein>
<evidence type="ECO:0000256" key="5">
    <source>
        <dbReference type="ARBA" id="ARBA00036767"/>
    </source>
</evidence>
<dbReference type="PROSITE" id="PS00915">
    <property type="entry name" value="PI3_4_KINASE_1"/>
    <property type="match status" value="1"/>
</dbReference>
<feature type="domain" description="PI3K/PI4K catalytic" evidence="9">
    <location>
        <begin position="675"/>
        <end position="946"/>
    </location>
</feature>
<proteinExistence type="predicted"/>
<keyword evidence="4" id="KW-0418">Kinase</keyword>
<feature type="region of interest" description="Disordered" evidence="8">
    <location>
        <begin position="592"/>
        <end position="639"/>
    </location>
</feature>
<dbReference type="AlphaFoldDB" id="A0A564YBU2"/>
<dbReference type="InterPro" id="IPR018936">
    <property type="entry name" value="PI3/4_kinase_CS"/>
</dbReference>
<name>A0A564YBU2_HYMDI</name>
<dbReference type="InterPro" id="IPR049160">
    <property type="entry name" value="PI4KB-PIK1_PIK"/>
</dbReference>
<dbReference type="EMBL" id="CABIJS010000123">
    <property type="protein sequence ID" value="VUZ44449.1"/>
    <property type="molecule type" value="Genomic_DNA"/>
</dbReference>
<evidence type="ECO:0000256" key="8">
    <source>
        <dbReference type="SAM" id="MobiDB-lite"/>
    </source>
</evidence>
<dbReference type="PANTHER" id="PTHR10048:SF22">
    <property type="entry name" value="PHOSPHATIDYLINOSITOL 4-KINASE BETA"/>
    <property type="match status" value="1"/>
</dbReference>
<comment type="catalytic activity">
    <reaction evidence="5">
        <text>a 1,2-diacyl-sn-glycero-3-phospho-(1D-myo-inositol) + ATP = a 1,2-diacyl-sn-glycero-3-phospho-(1D-myo-inositol 4-phosphate) + ADP + H(+)</text>
        <dbReference type="Rhea" id="RHEA:19877"/>
        <dbReference type="ChEBI" id="CHEBI:15378"/>
        <dbReference type="ChEBI" id="CHEBI:30616"/>
        <dbReference type="ChEBI" id="CHEBI:57880"/>
        <dbReference type="ChEBI" id="CHEBI:58178"/>
        <dbReference type="ChEBI" id="CHEBI:456216"/>
        <dbReference type="EC" id="2.7.1.67"/>
    </reaction>
    <physiologicalReaction direction="left-to-right" evidence="5">
        <dbReference type="Rhea" id="RHEA:19878"/>
    </physiologicalReaction>
</comment>
<dbReference type="Pfam" id="PF00454">
    <property type="entry name" value="PI3_PI4_kinase"/>
    <property type="match status" value="1"/>
</dbReference>
<evidence type="ECO:0000256" key="6">
    <source>
        <dbReference type="ARBA" id="ARBA00037860"/>
    </source>
</evidence>
<dbReference type="InterPro" id="IPR011009">
    <property type="entry name" value="Kinase-like_dom_sf"/>
</dbReference>